<dbReference type="GO" id="GO:0005886">
    <property type="term" value="C:plasma membrane"/>
    <property type="evidence" value="ECO:0007669"/>
    <property type="project" value="TreeGrafter"/>
</dbReference>
<dbReference type="InterPro" id="IPR007892">
    <property type="entry name" value="CHASE4"/>
</dbReference>
<feature type="domain" description="GGDEF" evidence="4">
    <location>
        <begin position="367"/>
        <end position="506"/>
    </location>
</feature>
<dbReference type="PROSITE" id="PS50887">
    <property type="entry name" value="GGDEF"/>
    <property type="match status" value="1"/>
</dbReference>
<dbReference type="Gene3D" id="3.30.70.270">
    <property type="match status" value="1"/>
</dbReference>
<sequence>MIFNNVSVRWISVLTAVSVVICFVACYLAFKYLWTYDRQVTQAEELQREEIERVETVIDITKIKLGDSIVDYAAWDDMVEFIRSPNEEFVESGIGAHSYTSQLINGFFVFAADKTFVWGKTLDIETNHLVDDERYTQYFPTILHQAELLDTNFVKAIVHFIVIDNEPYFAAASRVCNSDASGCDKGYIIFFKKLSDHFSQQINKATGIQIEILVNESNTQTFEPSENISYITKLDYDAGSSVVIKVFHHVKIPSFIVWQEVFALLAFSIMFYFINLLLAKSLVKPITNANLVLEKFQAQGGFIPDESYFISKEMKGFARTINKIMNDLEASRRELRWQSEHDPLTELSNRRHLNSRLTAFINDYHFSHISLYLVDVDYFKLYNDNLSHMDGDNALKAVAKALDAVEYNGDKIVARFGGEEFCVVLASDGPINLSEHAQKLKDAVSNLKIPHPFIPIAGREYLSISIGGVQIDKPSMAYFQEMFHQADQALYSAKRKGRDQYVVQQFNKHSVRLVGVN</sequence>
<dbReference type="Proteomes" id="UP000236449">
    <property type="component" value="Unassembled WGS sequence"/>
</dbReference>
<dbReference type="InterPro" id="IPR029787">
    <property type="entry name" value="Nucleotide_cyclase"/>
</dbReference>
<dbReference type="GO" id="GO:0052621">
    <property type="term" value="F:diguanylate cyclase activity"/>
    <property type="evidence" value="ECO:0007669"/>
    <property type="project" value="UniProtKB-EC"/>
</dbReference>
<evidence type="ECO:0000313" key="5">
    <source>
        <dbReference type="EMBL" id="PNI05072.1"/>
    </source>
</evidence>
<dbReference type="PANTHER" id="PTHR45138">
    <property type="entry name" value="REGULATORY COMPONENTS OF SENSORY TRANSDUCTION SYSTEM"/>
    <property type="match status" value="1"/>
</dbReference>
<feature type="transmembrane region" description="Helical" evidence="3">
    <location>
        <begin position="6"/>
        <end position="30"/>
    </location>
</feature>
<dbReference type="RefSeq" id="WP_102966126.1">
    <property type="nucleotide sequence ID" value="NZ_POSK01000005.1"/>
</dbReference>
<dbReference type="InterPro" id="IPR043128">
    <property type="entry name" value="Rev_trsase/Diguanyl_cyclase"/>
</dbReference>
<dbReference type="Pfam" id="PF05228">
    <property type="entry name" value="CHASE4"/>
    <property type="match status" value="1"/>
</dbReference>
<evidence type="ECO:0000256" key="2">
    <source>
        <dbReference type="ARBA" id="ARBA00034247"/>
    </source>
</evidence>
<dbReference type="EMBL" id="POSK01000005">
    <property type="protein sequence ID" value="PNI05072.1"/>
    <property type="molecule type" value="Genomic_DNA"/>
</dbReference>
<keyword evidence="3" id="KW-0812">Transmembrane</keyword>
<comment type="caution">
    <text evidence="5">The sequence shown here is derived from an EMBL/GenBank/DDBJ whole genome shotgun (WGS) entry which is preliminary data.</text>
</comment>
<dbReference type="InterPro" id="IPR000160">
    <property type="entry name" value="GGDEF_dom"/>
</dbReference>
<reference evidence="5 6" key="1">
    <citation type="submission" date="2018-01" db="EMBL/GenBank/DDBJ databases">
        <title>Draft genome sequences of six Vibrio diazotrophicus strains isolated from deep-sea sediments of the Baltic Sea.</title>
        <authorList>
            <person name="Castillo D."/>
            <person name="Vandieken V."/>
            <person name="Chiang O."/>
            <person name="Middelboe M."/>
        </authorList>
    </citation>
    <scope>NUCLEOTIDE SEQUENCE [LARGE SCALE GENOMIC DNA]</scope>
    <source>
        <strain evidence="5 6">60.27F</strain>
    </source>
</reference>
<dbReference type="NCBIfam" id="TIGR00254">
    <property type="entry name" value="GGDEF"/>
    <property type="match status" value="1"/>
</dbReference>
<dbReference type="EC" id="2.7.7.65" evidence="1"/>
<dbReference type="Pfam" id="PF00990">
    <property type="entry name" value="GGDEF"/>
    <property type="match status" value="1"/>
</dbReference>
<feature type="transmembrane region" description="Helical" evidence="3">
    <location>
        <begin position="255"/>
        <end position="278"/>
    </location>
</feature>
<evidence type="ECO:0000256" key="3">
    <source>
        <dbReference type="SAM" id="Phobius"/>
    </source>
</evidence>
<name>A0A2J8I3F6_VIBDI</name>
<dbReference type="PANTHER" id="PTHR45138:SF9">
    <property type="entry name" value="DIGUANYLATE CYCLASE DGCM-RELATED"/>
    <property type="match status" value="1"/>
</dbReference>
<dbReference type="InterPro" id="IPR050469">
    <property type="entry name" value="Diguanylate_Cyclase"/>
</dbReference>
<dbReference type="AlphaFoldDB" id="A0A2J8I3F6"/>
<keyword evidence="3" id="KW-1133">Transmembrane helix</keyword>
<organism evidence="5 6">
    <name type="scientific">Vibrio diazotrophicus</name>
    <dbReference type="NCBI Taxonomy" id="685"/>
    <lineage>
        <taxon>Bacteria</taxon>
        <taxon>Pseudomonadati</taxon>
        <taxon>Pseudomonadota</taxon>
        <taxon>Gammaproteobacteria</taxon>
        <taxon>Vibrionales</taxon>
        <taxon>Vibrionaceae</taxon>
        <taxon>Vibrio</taxon>
    </lineage>
</organism>
<dbReference type="CDD" id="cd01949">
    <property type="entry name" value="GGDEF"/>
    <property type="match status" value="1"/>
</dbReference>
<dbReference type="GO" id="GO:1902201">
    <property type="term" value="P:negative regulation of bacterial-type flagellum-dependent cell motility"/>
    <property type="evidence" value="ECO:0007669"/>
    <property type="project" value="TreeGrafter"/>
</dbReference>
<proteinExistence type="predicted"/>
<dbReference type="SMART" id="SM00267">
    <property type="entry name" value="GGDEF"/>
    <property type="match status" value="1"/>
</dbReference>
<protein>
    <recommendedName>
        <fullName evidence="1">diguanylate cyclase</fullName>
        <ecNumber evidence="1">2.7.7.65</ecNumber>
    </recommendedName>
</protein>
<keyword evidence="3" id="KW-0472">Membrane</keyword>
<gene>
    <name evidence="5" type="ORF">C1N32_09765</name>
</gene>
<dbReference type="OrthoDB" id="9812260at2"/>
<evidence type="ECO:0000259" key="4">
    <source>
        <dbReference type="PROSITE" id="PS50887"/>
    </source>
</evidence>
<comment type="catalytic activity">
    <reaction evidence="2">
        <text>2 GTP = 3',3'-c-di-GMP + 2 diphosphate</text>
        <dbReference type="Rhea" id="RHEA:24898"/>
        <dbReference type="ChEBI" id="CHEBI:33019"/>
        <dbReference type="ChEBI" id="CHEBI:37565"/>
        <dbReference type="ChEBI" id="CHEBI:58805"/>
        <dbReference type="EC" id="2.7.7.65"/>
    </reaction>
</comment>
<evidence type="ECO:0000313" key="6">
    <source>
        <dbReference type="Proteomes" id="UP000236449"/>
    </source>
</evidence>
<dbReference type="GO" id="GO:0043709">
    <property type="term" value="P:cell adhesion involved in single-species biofilm formation"/>
    <property type="evidence" value="ECO:0007669"/>
    <property type="project" value="TreeGrafter"/>
</dbReference>
<accession>A0A2J8I3F6</accession>
<dbReference type="SUPFAM" id="SSF55073">
    <property type="entry name" value="Nucleotide cyclase"/>
    <property type="match status" value="1"/>
</dbReference>
<evidence type="ECO:0000256" key="1">
    <source>
        <dbReference type="ARBA" id="ARBA00012528"/>
    </source>
</evidence>